<dbReference type="GO" id="GO:0009055">
    <property type="term" value="F:electron transfer activity"/>
    <property type="evidence" value="ECO:0007669"/>
    <property type="project" value="TreeGrafter"/>
</dbReference>
<accession>A0A399QZ19</accession>
<name>A0A399QZ19_9PROT</name>
<dbReference type="GO" id="GO:0019646">
    <property type="term" value="P:aerobic electron transport chain"/>
    <property type="evidence" value="ECO:0007669"/>
    <property type="project" value="TreeGrafter"/>
</dbReference>
<sequence>MELDLPLIWGLLIATAVMLYVLLDGMDLGIGILTGFAKTDDERNLMTATIEPVWDGNETWLILGGGGLFAAFPLAYAILMPAFYLPVLLMLAALIFRGVAFEFRHKAVRRPTKLFWNGAFFYGSLAAALSQGLILGGFIQGVTVEGRSFAGGPLDWLTPFSLLVAVSVAIGYVLLGACWLVLKTEGEVQRRARNRGMMALIGVAVCFAAVSLATLSIDPRVTERWGFSMAELEFGKILPLSPIPLIGLVLTALVWRDLTGKVSAPDWRPYVLSAGIFLSGYLGLAVSLFPNIVPFEVDIWQAAARDNALMLMFVGAAIMLPVILIYTGYVYSLFWGKVDPDEAYHD</sequence>
<dbReference type="RefSeq" id="WP_119378555.1">
    <property type="nucleotide sequence ID" value="NZ_QWGB01000005.1"/>
</dbReference>
<feature type="transmembrane region" description="Helical" evidence="7">
    <location>
        <begin position="159"/>
        <end position="182"/>
    </location>
</feature>
<evidence type="ECO:0000313" key="9">
    <source>
        <dbReference type="Proteomes" id="UP000265431"/>
    </source>
</evidence>
<dbReference type="Proteomes" id="UP000265431">
    <property type="component" value="Unassembled WGS sequence"/>
</dbReference>
<feature type="transmembrane region" description="Helical" evidence="7">
    <location>
        <begin position="194"/>
        <end position="217"/>
    </location>
</feature>
<gene>
    <name evidence="8" type="primary">cydB</name>
    <name evidence="8" type="ORF">D1224_03595</name>
</gene>
<dbReference type="GO" id="GO:0016682">
    <property type="term" value="F:oxidoreductase activity, acting on diphenols and related substances as donors, oxygen as acceptor"/>
    <property type="evidence" value="ECO:0007669"/>
    <property type="project" value="TreeGrafter"/>
</dbReference>
<dbReference type="AlphaFoldDB" id="A0A399QZ19"/>
<dbReference type="PANTHER" id="PTHR43141">
    <property type="entry name" value="CYTOCHROME BD2 SUBUNIT II"/>
    <property type="match status" value="1"/>
</dbReference>
<feature type="transmembrane region" description="Helical" evidence="7">
    <location>
        <begin position="267"/>
        <end position="289"/>
    </location>
</feature>
<keyword evidence="9" id="KW-1185">Reference proteome</keyword>
<protein>
    <submittedName>
        <fullName evidence="8">Cytochrome d ubiquinol oxidase subunit II</fullName>
    </submittedName>
</protein>
<keyword evidence="3" id="KW-1003">Cell membrane</keyword>
<dbReference type="NCBIfam" id="TIGR00203">
    <property type="entry name" value="cydB"/>
    <property type="match status" value="1"/>
</dbReference>
<comment type="similarity">
    <text evidence="2">Belongs to the cytochrome ubiquinol oxidase subunit 2 family.</text>
</comment>
<keyword evidence="5 7" id="KW-1133">Transmembrane helix</keyword>
<keyword evidence="4 7" id="KW-0812">Transmembrane</keyword>
<organism evidence="8 9">
    <name type="scientific">Henriciella barbarensis</name>
    <dbReference type="NCBI Taxonomy" id="86342"/>
    <lineage>
        <taxon>Bacteria</taxon>
        <taxon>Pseudomonadati</taxon>
        <taxon>Pseudomonadota</taxon>
        <taxon>Alphaproteobacteria</taxon>
        <taxon>Hyphomonadales</taxon>
        <taxon>Hyphomonadaceae</taxon>
        <taxon>Henriciella</taxon>
    </lineage>
</organism>
<comment type="subcellular location">
    <subcellularLocation>
        <location evidence="1">Cell membrane</location>
        <topology evidence="1">Multi-pass membrane protein</topology>
    </subcellularLocation>
</comment>
<feature type="transmembrane region" description="Helical" evidence="7">
    <location>
        <begin position="84"/>
        <end position="103"/>
    </location>
</feature>
<comment type="caution">
    <text evidence="8">The sequence shown here is derived from an EMBL/GenBank/DDBJ whole genome shotgun (WGS) entry which is preliminary data.</text>
</comment>
<dbReference type="GO" id="GO:0005886">
    <property type="term" value="C:plasma membrane"/>
    <property type="evidence" value="ECO:0007669"/>
    <property type="project" value="UniProtKB-SubCell"/>
</dbReference>
<dbReference type="OrthoDB" id="9776710at2"/>
<evidence type="ECO:0000256" key="7">
    <source>
        <dbReference type="SAM" id="Phobius"/>
    </source>
</evidence>
<keyword evidence="6 7" id="KW-0472">Membrane</keyword>
<feature type="transmembrane region" description="Helical" evidence="7">
    <location>
        <begin position="237"/>
        <end position="255"/>
    </location>
</feature>
<feature type="transmembrane region" description="Helical" evidence="7">
    <location>
        <begin position="6"/>
        <end position="23"/>
    </location>
</feature>
<evidence type="ECO:0000256" key="6">
    <source>
        <dbReference type="ARBA" id="ARBA00023136"/>
    </source>
</evidence>
<dbReference type="InterPro" id="IPR003317">
    <property type="entry name" value="Cyt-d_oxidase_su2"/>
</dbReference>
<evidence type="ECO:0000256" key="1">
    <source>
        <dbReference type="ARBA" id="ARBA00004651"/>
    </source>
</evidence>
<evidence type="ECO:0000256" key="2">
    <source>
        <dbReference type="ARBA" id="ARBA00007543"/>
    </source>
</evidence>
<dbReference type="EMBL" id="QWGB01000005">
    <property type="protein sequence ID" value="RIJ23365.1"/>
    <property type="molecule type" value="Genomic_DNA"/>
</dbReference>
<evidence type="ECO:0000256" key="3">
    <source>
        <dbReference type="ARBA" id="ARBA00022475"/>
    </source>
</evidence>
<feature type="transmembrane region" description="Helical" evidence="7">
    <location>
        <begin position="115"/>
        <end position="139"/>
    </location>
</feature>
<evidence type="ECO:0000256" key="5">
    <source>
        <dbReference type="ARBA" id="ARBA00022989"/>
    </source>
</evidence>
<dbReference type="PANTHER" id="PTHR43141:SF4">
    <property type="entry name" value="CYTOCHROME BD2 SUBUNIT II"/>
    <property type="match status" value="1"/>
</dbReference>
<reference evidence="8 9" key="1">
    <citation type="submission" date="2018-08" db="EMBL/GenBank/DDBJ databases">
        <title>Henriciella mobilis sp. nov., isolated from seawater.</title>
        <authorList>
            <person name="Cheng H."/>
            <person name="Wu Y.-H."/>
            <person name="Xu X.-W."/>
            <person name="Guo L.-L."/>
        </authorList>
    </citation>
    <scope>NUCLEOTIDE SEQUENCE [LARGE SCALE GENOMIC DNA]</scope>
    <source>
        <strain evidence="8 9">CCUG66934</strain>
    </source>
</reference>
<evidence type="ECO:0000256" key="4">
    <source>
        <dbReference type="ARBA" id="ARBA00022692"/>
    </source>
</evidence>
<proteinExistence type="inferred from homology"/>
<feature type="transmembrane region" description="Helical" evidence="7">
    <location>
        <begin position="309"/>
        <end position="331"/>
    </location>
</feature>
<dbReference type="Pfam" id="PF02322">
    <property type="entry name" value="Cyt_bd_oxida_II"/>
    <property type="match status" value="1"/>
</dbReference>
<evidence type="ECO:0000313" key="8">
    <source>
        <dbReference type="EMBL" id="RIJ23365.1"/>
    </source>
</evidence>
<dbReference type="GO" id="GO:0070069">
    <property type="term" value="C:cytochrome complex"/>
    <property type="evidence" value="ECO:0007669"/>
    <property type="project" value="TreeGrafter"/>
</dbReference>